<feature type="non-terminal residue" evidence="7">
    <location>
        <position position="1"/>
    </location>
</feature>
<protein>
    <submittedName>
        <fullName evidence="7">G2/M phase-specific E3 ubiquitin-protein ligase</fullName>
    </submittedName>
</protein>
<dbReference type="GO" id="GO:0005634">
    <property type="term" value="C:nucleus"/>
    <property type="evidence" value="ECO:0007669"/>
    <property type="project" value="TreeGrafter"/>
</dbReference>
<proteinExistence type="predicted"/>
<name>A0A091RCR7_MERNU</name>
<dbReference type="PROSITE" id="PS51805">
    <property type="entry name" value="EPHD"/>
    <property type="match status" value="1"/>
</dbReference>
<dbReference type="SMART" id="SM00184">
    <property type="entry name" value="RING"/>
    <property type="match status" value="1"/>
</dbReference>
<dbReference type="InterPro" id="IPR001841">
    <property type="entry name" value="Znf_RING"/>
</dbReference>
<keyword evidence="8" id="KW-1185">Reference proteome</keyword>
<evidence type="ECO:0000313" key="8">
    <source>
        <dbReference type="Proteomes" id="UP000052967"/>
    </source>
</evidence>
<dbReference type="InterPro" id="IPR013083">
    <property type="entry name" value="Znf_RING/FYVE/PHD"/>
</dbReference>
<dbReference type="InterPro" id="IPR051188">
    <property type="entry name" value="PHD-type_Zinc_Finger"/>
</dbReference>
<keyword evidence="2 4" id="KW-0863">Zinc-finger</keyword>
<dbReference type="Gene3D" id="3.30.40.10">
    <property type="entry name" value="Zinc/RING finger domain, C3HC4 (zinc finger)"/>
    <property type="match status" value="2"/>
</dbReference>
<dbReference type="InterPro" id="IPR034732">
    <property type="entry name" value="EPHD"/>
</dbReference>
<feature type="domain" description="RING-type" evidence="5">
    <location>
        <begin position="61"/>
        <end position="110"/>
    </location>
</feature>
<evidence type="ECO:0000259" key="6">
    <source>
        <dbReference type="PROSITE" id="PS51805"/>
    </source>
</evidence>
<dbReference type="Proteomes" id="UP000052967">
    <property type="component" value="Unassembled WGS sequence"/>
</dbReference>
<dbReference type="PROSITE" id="PS50089">
    <property type="entry name" value="ZF_RING_2"/>
    <property type="match status" value="1"/>
</dbReference>
<sequence>QDCFVCRRSGATTTCWEVGCERSFHLPCATARGCVTQYFPPYRDSLPEQLVEAAQEGTTSCIICLEEFDDTKTYGTLVRLACKHAWFHRVCIQGQALRDGFTQLRCLLCQDADGFQGKMLRIGVHVPFR</sequence>
<dbReference type="Pfam" id="PF13639">
    <property type="entry name" value="zf-RING_2"/>
    <property type="match status" value="1"/>
</dbReference>
<organism evidence="7 8">
    <name type="scientific">Merops nubicus</name>
    <name type="common">Northern carmine bee-eater</name>
    <dbReference type="NCBI Taxonomy" id="57421"/>
    <lineage>
        <taxon>Eukaryota</taxon>
        <taxon>Metazoa</taxon>
        <taxon>Chordata</taxon>
        <taxon>Craniata</taxon>
        <taxon>Vertebrata</taxon>
        <taxon>Euteleostomi</taxon>
        <taxon>Archelosauria</taxon>
        <taxon>Archosauria</taxon>
        <taxon>Dinosauria</taxon>
        <taxon>Saurischia</taxon>
        <taxon>Theropoda</taxon>
        <taxon>Coelurosauria</taxon>
        <taxon>Aves</taxon>
        <taxon>Neognathae</taxon>
        <taxon>Neoaves</taxon>
        <taxon>Telluraves</taxon>
        <taxon>Coraciimorphae</taxon>
        <taxon>Coraciiformes</taxon>
        <taxon>Meropidae</taxon>
        <taxon>Merops</taxon>
    </lineage>
</organism>
<dbReference type="PANTHER" id="PTHR12420">
    <property type="entry name" value="PHD FINGER PROTEIN"/>
    <property type="match status" value="1"/>
</dbReference>
<keyword evidence="3" id="KW-0862">Zinc</keyword>
<dbReference type="PANTHER" id="PTHR12420:SF47">
    <property type="entry name" value="PHD FINGER PROTEIN 7"/>
    <property type="match status" value="1"/>
</dbReference>
<evidence type="ECO:0000256" key="2">
    <source>
        <dbReference type="ARBA" id="ARBA00022771"/>
    </source>
</evidence>
<keyword evidence="1" id="KW-0479">Metal-binding</keyword>
<dbReference type="EMBL" id="KK717001">
    <property type="protein sequence ID" value="KFQ37047.1"/>
    <property type="molecule type" value="Genomic_DNA"/>
</dbReference>
<accession>A0A091RCR7</accession>
<evidence type="ECO:0000256" key="1">
    <source>
        <dbReference type="ARBA" id="ARBA00022723"/>
    </source>
</evidence>
<evidence type="ECO:0000256" key="4">
    <source>
        <dbReference type="PROSITE-ProRule" id="PRU00175"/>
    </source>
</evidence>
<dbReference type="GO" id="GO:0008270">
    <property type="term" value="F:zinc ion binding"/>
    <property type="evidence" value="ECO:0007669"/>
    <property type="project" value="UniProtKB-KW"/>
</dbReference>
<dbReference type="SUPFAM" id="SSF57850">
    <property type="entry name" value="RING/U-box"/>
    <property type="match status" value="1"/>
</dbReference>
<dbReference type="Pfam" id="PF13771">
    <property type="entry name" value="zf-HC5HC2H"/>
    <property type="match status" value="1"/>
</dbReference>
<evidence type="ECO:0000256" key="3">
    <source>
        <dbReference type="ARBA" id="ARBA00022833"/>
    </source>
</evidence>
<evidence type="ECO:0000313" key="7">
    <source>
        <dbReference type="EMBL" id="KFQ37047.1"/>
    </source>
</evidence>
<gene>
    <name evidence="7" type="ORF">N331_12578</name>
</gene>
<dbReference type="AlphaFoldDB" id="A0A091RCR7"/>
<feature type="domain" description="PHD-type" evidence="6">
    <location>
        <begin position="1"/>
        <end position="51"/>
    </location>
</feature>
<reference evidence="7 8" key="1">
    <citation type="submission" date="2014-04" db="EMBL/GenBank/DDBJ databases">
        <title>Genome evolution of avian class.</title>
        <authorList>
            <person name="Zhang G."/>
            <person name="Li C."/>
        </authorList>
    </citation>
    <scope>NUCLEOTIDE SEQUENCE [LARGE SCALE GENOMIC DNA]</scope>
    <source>
        <strain evidence="7">BGI_N331</strain>
    </source>
</reference>
<evidence type="ECO:0000259" key="5">
    <source>
        <dbReference type="PROSITE" id="PS50089"/>
    </source>
</evidence>
<feature type="non-terminal residue" evidence="7">
    <location>
        <position position="129"/>
    </location>
</feature>